<gene>
    <name evidence="1" type="ORF">HanXRQr2_Chr07g0300951</name>
</gene>
<dbReference type="Gramene" id="mRNA:HanXRQr2_Chr07g0300951">
    <property type="protein sequence ID" value="mRNA:HanXRQr2_Chr07g0300951"/>
    <property type="gene ID" value="HanXRQr2_Chr07g0300951"/>
</dbReference>
<reference evidence="1" key="1">
    <citation type="journal article" date="2017" name="Nature">
        <title>The sunflower genome provides insights into oil metabolism, flowering and Asterid evolution.</title>
        <authorList>
            <person name="Badouin H."/>
            <person name="Gouzy J."/>
            <person name="Grassa C.J."/>
            <person name="Murat F."/>
            <person name="Staton S.E."/>
            <person name="Cottret L."/>
            <person name="Lelandais-Briere C."/>
            <person name="Owens G.L."/>
            <person name="Carrere S."/>
            <person name="Mayjonade B."/>
            <person name="Legrand L."/>
            <person name="Gill N."/>
            <person name="Kane N.C."/>
            <person name="Bowers J.E."/>
            <person name="Hubner S."/>
            <person name="Bellec A."/>
            <person name="Berard A."/>
            <person name="Berges H."/>
            <person name="Blanchet N."/>
            <person name="Boniface M.C."/>
            <person name="Brunel D."/>
            <person name="Catrice O."/>
            <person name="Chaidir N."/>
            <person name="Claudel C."/>
            <person name="Donnadieu C."/>
            <person name="Faraut T."/>
            <person name="Fievet G."/>
            <person name="Helmstetter N."/>
            <person name="King M."/>
            <person name="Knapp S.J."/>
            <person name="Lai Z."/>
            <person name="Le Paslier M.C."/>
            <person name="Lippi Y."/>
            <person name="Lorenzon L."/>
            <person name="Mandel J.R."/>
            <person name="Marage G."/>
            <person name="Marchand G."/>
            <person name="Marquand E."/>
            <person name="Bret-Mestries E."/>
            <person name="Morien E."/>
            <person name="Nambeesan S."/>
            <person name="Nguyen T."/>
            <person name="Pegot-Espagnet P."/>
            <person name="Pouilly N."/>
            <person name="Raftis F."/>
            <person name="Sallet E."/>
            <person name="Schiex T."/>
            <person name="Thomas J."/>
            <person name="Vandecasteele C."/>
            <person name="Vares D."/>
            <person name="Vear F."/>
            <person name="Vautrin S."/>
            <person name="Crespi M."/>
            <person name="Mangin B."/>
            <person name="Burke J.M."/>
            <person name="Salse J."/>
            <person name="Munos S."/>
            <person name="Vincourt P."/>
            <person name="Rieseberg L.H."/>
            <person name="Langlade N.B."/>
        </authorList>
    </citation>
    <scope>NUCLEOTIDE SEQUENCE</scope>
    <source>
        <tissue evidence="1">Leaves</tissue>
    </source>
</reference>
<dbReference type="AlphaFoldDB" id="A0A9K3IMF0"/>
<accession>A0A9K3IMF0</accession>
<comment type="caution">
    <text evidence="1">The sequence shown here is derived from an EMBL/GenBank/DDBJ whole genome shotgun (WGS) entry which is preliminary data.</text>
</comment>
<keyword evidence="2" id="KW-1185">Reference proteome</keyword>
<protein>
    <submittedName>
        <fullName evidence="1">Uncharacterized protein</fullName>
    </submittedName>
</protein>
<name>A0A9K3IMF0_HELAN</name>
<evidence type="ECO:0000313" key="2">
    <source>
        <dbReference type="Proteomes" id="UP000215914"/>
    </source>
</evidence>
<proteinExistence type="predicted"/>
<dbReference type="EMBL" id="MNCJ02000322">
    <property type="protein sequence ID" value="KAF5799124.1"/>
    <property type="molecule type" value="Genomic_DNA"/>
</dbReference>
<reference evidence="1" key="2">
    <citation type="submission" date="2020-06" db="EMBL/GenBank/DDBJ databases">
        <title>Helianthus annuus Genome sequencing and assembly Release 2.</title>
        <authorList>
            <person name="Gouzy J."/>
            <person name="Langlade N."/>
            <person name="Munos S."/>
        </authorList>
    </citation>
    <scope>NUCLEOTIDE SEQUENCE</scope>
    <source>
        <tissue evidence="1">Leaves</tissue>
    </source>
</reference>
<organism evidence="1 2">
    <name type="scientific">Helianthus annuus</name>
    <name type="common">Common sunflower</name>
    <dbReference type="NCBI Taxonomy" id="4232"/>
    <lineage>
        <taxon>Eukaryota</taxon>
        <taxon>Viridiplantae</taxon>
        <taxon>Streptophyta</taxon>
        <taxon>Embryophyta</taxon>
        <taxon>Tracheophyta</taxon>
        <taxon>Spermatophyta</taxon>
        <taxon>Magnoliopsida</taxon>
        <taxon>eudicotyledons</taxon>
        <taxon>Gunneridae</taxon>
        <taxon>Pentapetalae</taxon>
        <taxon>asterids</taxon>
        <taxon>campanulids</taxon>
        <taxon>Asterales</taxon>
        <taxon>Asteraceae</taxon>
        <taxon>Asteroideae</taxon>
        <taxon>Heliantheae alliance</taxon>
        <taxon>Heliantheae</taxon>
        <taxon>Helianthus</taxon>
    </lineage>
</organism>
<dbReference type="Proteomes" id="UP000215914">
    <property type="component" value="Unassembled WGS sequence"/>
</dbReference>
<evidence type="ECO:0000313" key="1">
    <source>
        <dbReference type="EMBL" id="KAF5799124.1"/>
    </source>
</evidence>
<sequence length="148" mass="15541">MKGELLAEGIDIVDAPKENGVEPKTLLAELPDLVSDEATVELTPKLGVEPKPELNTLVGELPDLVSDEATVELSPKLGVALEPELNMLVVELLVEPPDEVATEVIPKLGAEELKRDPAEADDGVSLVPEPNLNGTTCVTAVNAACVFA</sequence>